<keyword evidence="2" id="KW-1185">Reference proteome</keyword>
<sequence>MNYTPRCVWHICSIKKKNHHMWRITRWMDVHKCFGSCVGNNNKNLNSTTIGLYNLHSVARIHILKNSLNVDVFYDKHDMIGESRRKAYIVYMELGRVTLMSFPIVKWFHCLNSSSHVTTFKYVFWAFGDAINVFHLWRPTILVDGFHSRIFLEEK</sequence>
<dbReference type="AlphaFoldDB" id="A0A9R1WBC5"/>
<accession>A0A9R1WBC5</accession>
<comment type="caution">
    <text evidence="1">The sequence shown here is derived from an EMBL/GenBank/DDBJ whole genome shotgun (WGS) entry which is preliminary data.</text>
</comment>
<evidence type="ECO:0000313" key="2">
    <source>
        <dbReference type="Proteomes" id="UP000235145"/>
    </source>
</evidence>
<protein>
    <submittedName>
        <fullName evidence="1">Uncharacterized protein</fullName>
    </submittedName>
</protein>
<gene>
    <name evidence="1" type="ORF">LSAT_V11C200054190</name>
</gene>
<proteinExistence type="predicted"/>
<reference evidence="1 2" key="1">
    <citation type="journal article" date="2017" name="Nat. Commun.">
        <title>Genome assembly with in vitro proximity ligation data and whole-genome triplication in lettuce.</title>
        <authorList>
            <person name="Reyes-Chin-Wo S."/>
            <person name="Wang Z."/>
            <person name="Yang X."/>
            <person name="Kozik A."/>
            <person name="Arikit S."/>
            <person name="Song C."/>
            <person name="Xia L."/>
            <person name="Froenicke L."/>
            <person name="Lavelle D.O."/>
            <person name="Truco M.J."/>
            <person name="Xia R."/>
            <person name="Zhu S."/>
            <person name="Xu C."/>
            <person name="Xu H."/>
            <person name="Xu X."/>
            <person name="Cox K."/>
            <person name="Korf I."/>
            <person name="Meyers B.C."/>
            <person name="Michelmore R.W."/>
        </authorList>
    </citation>
    <scope>NUCLEOTIDE SEQUENCE [LARGE SCALE GENOMIC DNA]</scope>
    <source>
        <strain evidence="2">cv. Salinas</strain>
        <tissue evidence="1">Seedlings</tissue>
    </source>
</reference>
<organism evidence="1 2">
    <name type="scientific">Lactuca sativa</name>
    <name type="common">Garden lettuce</name>
    <dbReference type="NCBI Taxonomy" id="4236"/>
    <lineage>
        <taxon>Eukaryota</taxon>
        <taxon>Viridiplantae</taxon>
        <taxon>Streptophyta</taxon>
        <taxon>Embryophyta</taxon>
        <taxon>Tracheophyta</taxon>
        <taxon>Spermatophyta</taxon>
        <taxon>Magnoliopsida</taxon>
        <taxon>eudicotyledons</taxon>
        <taxon>Gunneridae</taxon>
        <taxon>Pentapetalae</taxon>
        <taxon>asterids</taxon>
        <taxon>campanulids</taxon>
        <taxon>Asterales</taxon>
        <taxon>Asteraceae</taxon>
        <taxon>Cichorioideae</taxon>
        <taxon>Cichorieae</taxon>
        <taxon>Lactucinae</taxon>
        <taxon>Lactuca</taxon>
    </lineage>
</organism>
<dbReference type="EMBL" id="NBSK02000002">
    <property type="protein sequence ID" value="KAJ0222061.1"/>
    <property type="molecule type" value="Genomic_DNA"/>
</dbReference>
<evidence type="ECO:0000313" key="1">
    <source>
        <dbReference type="EMBL" id="KAJ0222061.1"/>
    </source>
</evidence>
<name>A0A9R1WBC5_LACSA</name>
<dbReference type="Proteomes" id="UP000235145">
    <property type="component" value="Unassembled WGS sequence"/>
</dbReference>